<evidence type="ECO:0000313" key="2">
    <source>
        <dbReference type="EMBL" id="OOY11642.1"/>
    </source>
</evidence>
<protein>
    <submittedName>
        <fullName evidence="2">Uncharacterized protein</fullName>
    </submittedName>
</protein>
<feature type="region of interest" description="Disordered" evidence="1">
    <location>
        <begin position="1"/>
        <end position="35"/>
    </location>
</feature>
<gene>
    <name evidence="2" type="ORF">BMG00_11075</name>
</gene>
<name>A0ABX3MJV4_9RHOB</name>
<dbReference type="EMBL" id="MPZS01000002">
    <property type="protein sequence ID" value="OOY11642.1"/>
    <property type="molecule type" value="Genomic_DNA"/>
</dbReference>
<proteinExistence type="predicted"/>
<comment type="caution">
    <text evidence="2">The sequence shown here is derived from an EMBL/GenBank/DDBJ whole genome shotgun (WGS) entry which is preliminary data.</text>
</comment>
<accession>A0ABX3MJV4</accession>
<dbReference type="Proteomes" id="UP000242224">
    <property type="component" value="Unassembled WGS sequence"/>
</dbReference>
<reference evidence="2 3" key="1">
    <citation type="submission" date="2016-11" db="EMBL/GenBank/DDBJ databases">
        <title>A multilocus sequence analysis scheme for characterization of bacteria in the genus Thioclava.</title>
        <authorList>
            <person name="Liu Y."/>
            <person name="Shao Z."/>
        </authorList>
    </citation>
    <scope>NUCLEOTIDE SEQUENCE [LARGE SCALE GENOMIC DNA]</scope>
    <source>
        <strain evidence="2 3">11.10-0-13</strain>
    </source>
</reference>
<organism evidence="2 3">
    <name type="scientific">Thioclava marina</name>
    <dbReference type="NCBI Taxonomy" id="1915077"/>
    <lineage>
        <taxon>Bacteria</taxon>
        <taxon>Pseudomonadati</taxon>
        <taxon>Pseudomonadota</taxon>
        <taxon>Alphaproteobacteria</taxon>
        <taxon>Rhodobacterales</taxon>
        <taxon>Paracoccaceae</taxon>
        <taxon>Thioclava</taxon>
    </lineage>
</organism>
<sequence length="178" mass="19754">MALTNAEKVRLHRERQKAKKQEDLKKPSSPSDLFQKPFYEFFPVDEQVGSSFAQSLELCGISPPLLEDDSGPEAVTLDTLESPSEGGGHSNPFGSSKGTSLGRAEVTVGCLIEAARDLAIQIRDYKKSEIEARIGEIEASDLSDPDARKRAFEEAARLRKLLDEFDKQLRLSFPTWKA</sequence>
<feature type="region of interest" description="Disordered" evidence="1">
    <location>
        <begin position="63"/>
        <end position="101"/>
    </location>
</feature>
<evidence type="ECO:0000256" key="1">
    <source>
        <dbReference type="SAM" id="MobiDB-lite"/>
    </source>
</evidence>
<dbReference type="RefSeq" id="WP_078574388.1">
    <property type="nucleotide sequence ID" value="NZ_MPZS01000002.1"/>
</dbReference>
<evidence type="ECO:0000313" key="3">
    <source>
        <dbReference type="Proteomes" id="UP000242224"/>
    </source>
</evidence>
<keyword evidence="3" id="KW-1185">Reference proteome</keyword>